<dbReference type="EMBL" id="FTOC01000004">
    <property type="protein sequence ID" value="SIS46321.1"/>
    <property type="molecule type" value="Genomic_DNA"/>
</dbReference>
<gene>
    <name evidence="2" type="ORF">SAMN05421687_104274</name>
</gene>
<keyword evidence="1" id="KW-1133">Transmembrane helix</keyword>
<evidence type="ECO:0000313" key="2">
    <source>
        <dbReference type="EMBL" id="SIS46321.1"/>
    </source>
</evidence>
<feature type="transmembrane region" description="Helical" evidence="1">
    <location>
        <begin position="66"/>
        <end position="90"/>
    </location>
</feature>
<dbReference type="Proteomes" id="UP000187608">
    <property type="component" value="Unassembled WGS sequence"/>
</dbReference>
<dbReference type="STRING" id="570947.SAMN05421687_104274"/>
<name>A0A1N7JAN6_9BACI</name>
<evidence type="ECO:0000256" key="1">
    <source>
        <dbReference type="SAM" id="Phobius"/>
    </source>
</evidence>
<evidence type="ECO:0000313" key="3">
    <source>
        <dbReference type="Proteomes" id="UP000187608"/>
    </source>
</evidence>
<feature type="transmembrane region" description="Helical" evidence="1">
    <location>
        <begin position="33"/>
        <end position="54"/>
    </location>
</feature>
<organism evidence="2 3">
    <name type="scientific">Salimicrobium flavidum</name>
    <dbReference type="NCBI Taxonomy" id="570947"/>
    <lineage>
        <taxon>Bacteria</taxon>
        <taxon>Bacillati</taxon>
        <taxon>Bacillota</taxon>
        <taxon>Bacilli</taxon>
        <taxon>Bacillales</taxon>
        <taxon>Bacillaceae</taxon>
        <taxon>Salimicrobium</taxon>
    </lineage>
</organism>
<keyword evidence="1" id="KW-0472">Membrane</keyword>
<dbReference type="AlphaFoldDB" id="A0A1N7JAN6"/>
<accession>A0A1N7JAN6</accession>
<feature type="transmembrane region" description="Helical" evidence="1">
    <location>
        <begin position="6"/>
        <end position="26"/>
    </location>
</feature>
<proteinExistence type="predicted"/>
<sequence>MNVVEWLYLYLAGIGLVSLAPGIFVVKKTGQAAGGFAVTLWVSLMLLIFLFRWFHSAASDIFMGTIPWIFNQVFVIGLYLLYILIIWFLLKKFSVRK</sequence>
<keyword evidence="3" id="KW-1185">Reference proteome</keyword>
<protein>
    <submittedName>
        <fullName evidence="2">Uncharacterized protein</fullName>
    </submittedName>
</protein>
<keyword evidence="1" id="KW-0812">Transmembrane</keyword>
<reference evidence="3" key="1">
    <citation type="submission" date="2017-01" db="EMBL/GenBank/DDBJ databases">
        <authorList>
            <person name="Varghese N."/>
            <person name="Submissions S."/>
        </authorList>
    </citation>
    <scope>NUCLEOTIDE SEQUENCE [LARGE SCALE GENOMIC DNA]</scope>
    <source>
        <strain evidence="3">DSM 23127</strain>
    </source>
</reference>